<dbReference type="Proteomes" id="UP000054481">
    <property type="component" value="Unassembled WGS sequence"/>
</dbReference>
<evidence type="ECO:0000256" key="6">
    <source>
        <dbReference type="SAM" id="Phobius"/>
    </source>
</evidence>
<evidence type="ECO:0000313" key="8">
    <source>
        <dbReference type="EMBL" id="KJZ68422.1"/>
    </source>
</evidence>
<dbReference type="OrthoDB" id="5429740at2759"/>
<evidence type="ECO:0000256" key="4">
    <source>
        <dbReference type="ARBA" id="ARBA00023136"/>
    </source>
</evidence>
<dbReference type="PANTHER" id="PTHR33048">
    <property type="entry name" value="PTH11-LIKE INTEGRAL MEMBRANE PROTEIN (AFU_ORTHOLOGUE AFUA_5G11245)"/>
    <property type="match status" value="1"/>
</dbReference>
<dbReference type="Pfam" id="PF20684">
    <property type="entry name" value="Fung_rhodopsin"/>
    <property type="match status" value="1"/>
</dbReference>
<accession>A0A0F7ZW63</accession>
<keyword evidence="3 6" id="KW-1133">Transmembrane helix</keyword>
<reference evidence="8 9" key="1">
    <citation type="journal article" date="2014" name="Genome Biol. Evol.">
        <title>Comparative genomics and transcriptomics analyses reveal divergent lifestyle features of nematode endoparasitic fungus Hirsutella minnesotensis.</title>
        <authorList>
            <person name="Lai Y."/>
            <person name="Liu K."/>
            <person name="Zhang X."/>
            <person name="Zhang X."/>
            <person name="Li K."/>
            <person name="Wang N."/>
            <person name="Shu C."/>
            <person name="Wu Y."/>
            <person name="Wang C."/>
            <person name="Bushley K.E."/>
            <person name="Xiang M."/>
            <person name="Liu X."/>
        </authorList>
    </citation>
    <scope>NUCLEOTIDE SEQUENCE [LARGE SCALE GENOMIC DNA]</scope>
    <source>
        <strain evidence="8 9">3608</strain>
    </source>
</reference>
<dbReference type="PANTHER" id="PTHR33048:SF47">
    <property type="entry name" value="INTEGRAL MEMBRANE PROTEIN-RELATED"/>
    <property type="match status" value="1"/>
</dbReference>
<evidence type="ECO:0000259" key="7">
    <source>
        <dbReference type="Pfam" id="PF20684"/>
    </source>
</evidence>
<feature type="transmembrane region" description="Helical" evidence="6">
    <location>
        <begin position="88"/>
        <end position="110"/>
    </location>
</feature>
<protein>
    <recommendedName>
        <fullName evidence="7">Rhodopsin domain-containing protein</fullName>
    </recommendedName>
</protein>
<evidence type="ECO:0000256" key="3">
    <source>
        <dbReference type="ARBA" id="ARBA00022989"/>
    </source>
</evidence>
<dbReference type="EMBL" id="KQ030899">
    <property type="protein sequence ID" value="KJZ68422.1"/>
    <property type="molecule type" value="Genomic_DNA"/>
</dbReference>
<organism evidence="8 9">
    <name type="scientific">Hirsutella minnesotensis 3608</name>
    <dbReference type="NCBI Taxonomy" id="1043627"/>
    <lineage>
        <taxon>Eukaryota</taxon>
        <taxon>Fungi</taxon>
        <taxon>Dikarya</taxon>
        <taxon>Ascomycota</taxon>
        <taxon>Pezizomycotina</taxon>
        <taxon>Sordariomycetes</taxon>
        <taxon>Hypocreomycetidae</taxon>
        <taxon>Hypocreales</taxon>
        <taxon>Ophiocordycipitaceae</taxon>
        <taxon>Hirsutella</taxon>
    </lineage>
</organism>
<keyword evidence="4 6" id="KW-0472">Membrane</keyword>
<evidence type="ECO:0000256" key="1">
    <source>
        <dbReference type="ARBA" id="ARBA00004141"/>
    </source>
</evidence>
<proteinExistence type="inferred from homology"/>
<evidence type="ECO:0000313" key="9">
    <source>
        <dbReference type="Proteomes" id="UP000054481"/>
    </source>
</evidence>
<feature type="domain" description="Rhodopsin" evidence="7">
    <location>
        <begin position="4"/>
        <end position="110"/>
    </location>
</feature>
<comment type="subcellular location">
    <subcellularLocation>
        <location evidence="1">Membrane</location>
        <topology evidence="1">Multi-pass membrane protein</topology>
    </subcellularLocation>
</comment>
<keyword evidence="9" id="KW-1185">Reference proteome</keyword>
<name>A0A0F7ZW63_9HYPO</name>
<gene>
    <name evidence="8" type="ORF">HIM_12185</name>
</gene>
<evidence type="ECO:0000256" key="5">
    <source>
        <dbReference type="ARBA" id="ARBA00038359"/>
    </source>
</evidence>
<keyword evidence="2 6" id="KW-0812">Transmembrane</keyword>
<comment type="similarity">
    <text evidence="5">Belongs to the SAT4 family.</text>
</comment>
<evidence type="ECO:0000256" key="2">
    <source>
        <dbReference type="ARBA" id="ARBA00022692"/>
    </source>
</evidence>
<dbReference type="AlphaFoldDB" id="A0A0F7ZW63"/>
<dbReference type="InterPro" id="IPR052337">
    <property type="entry name" value="SAT4-like"/>
</dbReference>
<sequence>MSLAITLLRFSIFKIYRYIIWVSLGLVVVWSNGILFWDIFQCRPVEKQWDKAMDGFCASPEQVISAAYAMSVMSVLSDWLYALMPIPILWNVNLTLKTKLAALIILAFGIL</sequence>
<dbReference type="GO" id="GO:0016020">
    <property type="term" value="C:membrane"/>
    <property type="evidence" value="ECO:0007669"/>
    <property type="project" value="UniProtKB-SubCell"/>
</dbReference>
<dbReference type="InterPro" id="IPR049326">
    <property type="entry name" value="Rhodopsin_dom_fungi"/>
</dbReference>
<feature type="transmembrane region" description="Helical" evidence="6">
    <location>
        <begin position="18"/>
        <end position="40"/>
    </location>
</feature>